<organism evidence="2 3">
    <name type="scientific">Lactuca saligna</name>
    <name type="common">Willowleaf lettuce</name>
    <dbReference type="NCBI Taxonomy" id="75948"/>
    <lineage>
        <taxon>Eukaryota</taxon>
        <taxon>Viridiplantae</taxon>
        <taxon>Streptophyta</taxon>
        <taxon>Embryophyta</taxon>
        <taxon>Tracheophyta</taxon>
        <taxon>Spermatophyta</taxon>
        <taxon>Magnoliopsida</taxon>
        <taxon>eudicotyledons</taxon>
        <taxon>Gunneridae</taxon>
        <taxon>Pentapetalae</taxon>
        <taxon>asterids</taxon>
        <taxon>campanulids</taxon>
        <taxon>Asterales</taxon>
        <taxon>Asteraceae</taxon>
        <taxon>Cichorioideae</taxon>
        <taxon>Cichorieae</taxon>
        <taxon>Lactucinae</taxon>
        <taxon>Lactuca</taxon>
    </lineage>
</organism>
<proteinExistence type="predicted"/>
<accession>A0AA35YBB8</accession>
<feature type="compositionally biased region" description="Polar residues" evidence="1">
    <location>
        <begin position="143"/>
        <end position="169"/>
    </location>
</feature>
<name>A0AA35YBB8_LACSI</name>
<keyword evidence="3" id="KW-1185">Reference proteome</keyword>
<dbReference type="EMBL" id="OX465078">
    <property type="protein sequence ID" value="CAI9272430.1"/>
    <property type="molecule type" value="Genomic_DNA"/>
</dbReference>
<evidence type="ECO:0000256" key="1">
    <source>
        <dbReference type="SAM" id="MobiDB-lite"/>
    </source>
</evidence>
<dbReference type="AlphaFoldDB" id="A0AA35YBB8"/>
<gene>
    <name evidence="2" type="ORF">LSALG_LOCUS12653</name>
</gene>
<evidence type="ECO:0000313" key="3">
    <source>
        <dbReference type="Proteomes" id="UP001177003"/>
    </source>
</evidence>
<reference evidence="2" key="1">
    <citation type="submission" date="2023-04" db="EMBL/GenBank/DDBJ databases">
        <authorList>
            <person name="Vijverberg K."/>
            <person name="Xiong W."/>
            <person name="Schranz E."/>
        </authorList>
    </citation>
    <scope>NUCLEOTIDE SEQUENCE</scope>
</reference>
<evidence type="ECO:0000313" key="2">
    <source>
        <dbReference type="EMBL" id="CAI9272430.1"/>
    </source>
</evidence>
<dbReference type="Proteomes" id="UP001177003">
    <property type="component" value="Chromosome 2"/>
</dbReference>
<feature type="region of interest" description="Disordered" evidence="1">
    <location>
        <begin position="142"/>
        <end position="174"/>
    </location>
</feature>
<sequence length="192" mass="22265">MYTKRGWIPLSLPTCHHTMKDQIMEKEETTVHTHEVMQLDQKHNGETTKFEAARVGNYHRKEDIDRRATTTVRVHNWQRLPPRRHLVKNLTNNKGNIESQRSQVVIITQTRTPNKANSSLDDKQATKTGEWRKLKIILRKTANLKTTNHGPHTNTNSGELVDTSPQGTQTKKDKEEEFTLMAWEPQIPNQQS</sequence>
<protein>
    <submittedName>
        <fullName evidence="2">Uncharacterized protein</fullName>
    </submittedName>
</protein>